<dbReference type="PANTHER" id="PTHR11390">
    <property type="entry name" value="PROKARYOTIC DNA TOPOISOMERASE"/>
    <property type="match status" value="1"/>
</dbReference>
<evidence type="ECO:0000256" key="2">
    <source>
        <dbReference type="ARBA" id="ARBA00009446"/>
    </source>
</evidence>
<feature type="compositionally biased region" description="Basic residues" evidence="11">
    <location>
        <begin position="600"/>
        <end position="611"/>
    </location>
</feature>
<dbReference type="InterPro" id="IPR001875">
    <property type="entry name" value="DED_dom"/>
</dbReference>
<dbReference type="SUPFAM" id="SSF56712">
    <property type="entry name" value="Prokaryotic type I DNA topoisomerase"/>
    <property type="match status" value="1"/>
</dbReference>
<dbReference type="InterPro" id="IPR013497">
    <property type="entry name" value="Topo_IA_cen"/>
</dbReference>
<dbReference type="Gene3D" id="2.70.20.10">
    <property type="entry name" value="Topoisomerase I, domain 3"/>
    <property type="match status" value="1"/>
</dbReference>
<dbReference type="EC" id="5.6.2.1" evidence="3"/>
<dbReference type="GO" id="GO:0006281">
    <property type="term" value="P:DNA repair"/>
    <property type="evidence" value="ECO:0007669"/>
    <property type="project" value="TreeGrafter"/>
</dbReference>
<evidence type="ECO:0000313" key="15">
    <source>
        <dbReference type="EMBL" id="HHO74499.1"/>
    </source>
</evidence>
<dbReference type="InterPro" id="IPR003601">
    <property type="entry name" value="Topo_IA_2"/>
</dbReference>
<dbReference type="InterPro" id="IPR023406">
    <property type="entry name" value="Topo_IA_AS"/>
</dbReference>
<evidence type="ECO:0000256" key="11">
    <source>
        <dbReference type="SAM" id="MobiDB-lite"/>
    </source>
</evidence>
<dbReference type="PROSITE" id="PS52039">
    <property type="entry name" value="TOPO_IA_2"/>
    <property type="match status" value="1"/>
</dbReference>
<organism evidence="15">
    <name type="scientific">Thermocrinis ruber</name>
    <dbReference type="NCBI Taxonomy" id="75906"/>
    <lineage>
        <taxon>Bacteria</taxon>
        <taxon>Pseudomonadati</taxon>
        <taxon>Aquificota</taxon>
        <taxon>Aquificia</taxon>
        <taxon>Aquificales</taxon>
        <taxon>Aquificaceae</taxon>
        <taxon>Thermocrinis</taxon>
    </lineage>
</organism>
<dbReference type="InterPro" id="IPR013826">
    <property type="entry name" value="Topo_IA_cen_sub3"/>
</dbReference>
<evidence type="ECO:0000259" key="12">
    <source>
        <dbReference type="PROSITE" id="PS50168"/>
    </source>
</evidence>
<evidence type="ECO:0000259" key="13">
    <source>
        <dbReference type="PROSITE" id="PS50880"/>
    </source>
</evidence>
<evidence type="ECO:0000256" key="6">
    <source>
        <dbReference type="ARBA" id="ARBA00023235"/>
    </source>
</evidence>
<reference evidence="15" key="1">
    <citation type="journal article" date="2020" name="mSystems">
        <title>Genome- and Community-Level Interaction Insights into Carbon Utilization and Element Cycling Functions of Hydrothermarchaeota in Hydrothermal Sediment.</title>
        <authorList>
            <person name="Zhou Z."/>
            <person name="Liu Y."/>
            <person name="Xu W."/>
            <person name="Pan J."/>
            <person name="Luo Z.H."/>
            <person name="Li M."/>
        </authorList>
    </citation>
    <scope>NUCLEOTIDE SEQUENCE [LARGE SCALE GENOMIC DNA]</scope>
    <source>
        <strain evidence="15">SpSt-114</strain>
    </source>
</reference>
<evidence type="ECO:0000256" key="7">
    <source>
        <dbReference type="ARBA" id="ARBA00030003"/>
    </source>
</evidence>
<gene>
    <name evidence="15" type="ORF">ENN04_07715</name>
</gene>
<feature type="domain" description="Toprim" evidence="13">
    <location>
        <begin position="2"/>
        <end position="131"/>
    </location>
</feature>
<feature type="region of interest" description="Disordered" evidence="11">
    <location>
        <begin position="234"/>
        <end position="255"/>
    </location>
</feature>
<dbReference type="Pfam" id="PF01751">
    <property type="entry name" value="Toprim"/>
    <property type="match status" value="1"/>
</dbReference>
<feature type="compositionally biased region" description="Acidic residues" evidence="11">
    <location>
        <begin position="241"/>
        <end position="255"/>
    </location>
</feature>
<dbReference type="AlphaFoldDB" id="A0A7C5T1U0"/>
<evidence type="ECO:0000259" key="14">
    <source>
        <dbReference type="PROSITE" id="PS52039"/>
    </source>
</evidence>
<proteinExistence type="inferred from homology"/>
<dbReference type="PRINTS" id="PR00417">
    <property type="entry name" value="PRTPISMRASEI"/>
</dbReference>
<dbReference type="GO" id="GO:0003677">
    <property type="term" value="F:DNA binding"/>
    <property type="evidence" value="ECO:0007669"/>
    <property type="project" value="UniProtKB-KW"/>
</dbReference>
<dbReference type="GO" id="GO:0043597">
    <property type="term" value="C:cytoplasmic replication fork"/>
    <property type="evidence" value="ECO:0007669"/>
    <property type="project" value="TreeGrafter"/>
</dbReference>
<dbReference type="Gene3D" id="3.40.50.140">
    <property type="match status" value="1"/>
</dbReference>
<evidence type="ECO:0000256" key="3">
    <source>
        <dbReference type="ARBA" id="ARBA00012891"/>
    </source>
</evidence>
<dbReference type="GO" id="GO:0006265">
    <property type="term" value="P:DNA topological change"/>
    <property type="evidence" value="ECO:0007669"/>
    <property type="project" value="InterPro"/>
</dbReference>
<dbReference type="SMART" id="SM00437">
    <property type="entry name" value="TOP1Ac"/>
    <property type="match status" value="1"/>
</dbReference>
<keyword evidence="4" id="KW-0799">Topoisomerase</keyword>
<dbReference type="InterPro" id="IPR023405">
    <property type="entry name" value="Topo_IA_core_domain"/>
</dbReference>
<dbReference type="CDD" id="cd00186">
    <property type="entry name" value="TOP1Ac"/>
    <property type="match status" value="1"/>
</dbReference>
<dbReference type="PROSITE" id="PS50880">
    <property type="entry name" value="TOPRIM"/>
    <property type="match status" value="1"/>
</dbReference>
<feature type="domain" description="Topo IA-type catalytic" evidence="14">
    <location>
        <begin position="149"/>
        <end position="579"/>
    </location>
</feature>
<feature type="domain" description="DED" evidence="12">
    <location>
        <begin position="336"/>
        <end position="366"/>
    </location>
</feature>
<keyword evidence="5" id="KW-0238">DNA-binding</keyword>
<dbReference type="InterPro" id="IPR006171">
    <property type="entry name" value="TOPRIM_dom"/>
</dbReference>
<dbReference type="InterPro" id="IPR013825">
    <property type="entry name" value="Topo_IA_cen_sub2"/>
</dbReference>
<evidence type="ECO:0000256" key="1">
    <source>
        <dbReference type="ARBA" id="ARBA00000213"/>
    </source>
</evidence>
<protein>
    <recommendedName>
        <fullName evidence="3">DNA topoisomerase</fullName>
        <ecNumber evidence="3">5.6.2.1</ecNumber>
    </recommendedName>
    <alternativeName>
        <fullName evidence="10">Omega-protein</fullName>
    </alternativeName>
    <alternativeName>
        <fullName evidence="9">Relaxing enzyme</fullName>
    </alternativeName>
    <alternativeName>
        <fullName evidence="7">Swivelase</fullName>
    </alternativeName>
    <alternativeName>
        <fullName evidence="8">Untwisting enzyme</fullName>
    </alternativeName>
</protein>
<dbReference type="GO" id="GO:0006310">
    <property type="term" value="P:DNA recombination"/>
    <property type="evidence" value="ECO:0007669"/>
    <property type="project" value="TreeGrafter"/>
</dbReference>
<dbReference type="InterPro" id="IPR000380">
    <property type="entry name" value="Topo_IA"/>
</dbReference>
<evidence type="ECO:0000256" key="4">
    <source>
        <dbReference type="ARBA" id="ARBA00023029"/>
    </source>
</evidence>
<evidence type="ECO:0000256" key="8">
    <source>
        <dbReference type="ARBA" id="ARBA00031985"/>
    </source>
</evidence>
<dbReference type="SMART" id="SM00436">
    <property type="entry name" value="TOP1Bc"/>
    <property type="match status" value="1"/>
</dbReference>
<dbReference type="InterPro" id="IPR034144">
    <property type="entry name" value="TOPRIM_TopoIII"/>
</dbReference>
<dbReference type="CDD" id="cd03362">
    <property type="entry name" value="TOPRIM_TopoIA_TopoIII"/>
    <property type="match status" value="1"/>
</dbReference>
<dbReference type="PROSITE" id="PS00396">
    <property type="entry name" value="TOPO_IA_1"/>
    <property type="match status" value="1"/>
</dbReference>
<dbReference type="InterPro" id="IPR013824">
    <property type="entry name" value="Topo_IA_cen_sub1"/>
</dbReference>
<dbReference type="PROSITE" id="PS50168">
    <property type="entry name" value="DED"/>
    <property type="match status" value="1"/>
</dbReference>
<feature type="region of interest" description="Disordered" evidence="11">
    <location>
        <begin position="600"/>
        <end position="626"/>
    </location>
</feature>
<evidence type="ECO:0000256" key="9">
    <source>
        <dbReference type="ARBA" id="ARBA00032235"/>
    </source>
</evidence>
<comment type="catalytic activity">
    <reaction evidence="1">
        <text>ATP-independent breakage of single-stranded DNA, followed by passage and rejoining.</text>
        <dbReference type="EC" id="5.6.2.1"/>
    </reaction>
</comment>
<dbReference type="PANTHER" id="PTHR11390:SF21">
    <property type="entry name" value="DNA TOPOISOMERASE 3-ALPHA"/>
    <property type="match status" value="1"/>
</dbReference>
<comment type="similarity">
    <text evidence="2">Belongs to the type IA topoisomerase family.</text>
</comment>
<dbReference type="EMBL" id="DSAC01000095">
    <property type="protein sequence ID" value="HHO74499.1"/>
    <property type="molecule type" value="Genomic_DNA"/>
</dbReference>
<dbReference type="Gene3D" id="1.10.460.10">
    <property type="entry name" value="Topoisomerase I, domain 2"/>
    <property type="match status" value="1"/>
</dbReference>
<evidence type="ECO:0000256" key="10">
    <source>
        <dbReference type="ARBA" id="ARBA00032877"/>
    </source>
</evidence>
<dbReference type="InterPro" id="IPR003602">
    <property type="entry name" value="Topo_IA_DNA-bd_dom"/>
</dbReference>
<dbReference type="Gene3D" id="1.10.290.10">
    <property type="entry name" value="Topoisomerase I, domain 4"/>
    <property type="match status" value="1"/>
</dbReference>
<dbReference type="Pfam" id="PF01131">
    <property type="entry name" value="Topoisom_bac"/>
    <property type="match status" value="1"/>
</dbReference>
<name>A0A7C5T1U0_9AQUI</name>
<accession>A0A7C5T1U0</accession>
<evidence type="ECO:0000256" key="5">
    <source>
        <dbReference type="ARBA" id="ARBA00023125"/>
    </source>
</evidence>
<dbReference type="SMART" id="SM00493">
    <property type="entry name" value="TOPRIM"/>
    <property type="match status" value="1"/>
</dbReference>
<comment type="caution">
    <text evidence="15">The sequence shown here is derived from an EMBL/GenBank/DDBJ whole genome shotgun (WGS) entry which is preliminary data.</text>
</comment>
<dbReference type="GO" id="GO:0003917">
    <property type="term" value="F:DNA topoisomerase type I (single strand cut, ATP-independent) activity"/>
    <property type="evidence" value="ECO:0007669"/>
    <property type="project" value="UniProtKB-EC"/>
</dbReference>
<sequence>MKTLILTEKPSVAEDFAKALQCRRKEGYFENGEYIITWAYGHLFEVSDENLPKRWDLNELPIFPERFEYKLRSSQAGKQFKVIKGLLSQAGRVVVATDAGREGELIARLILQKAGLKDWSKVYRFWTSSALTPEVIRRELKRLKPAKEYDSLYWCALARQHADFVVGINLTRAVSLRSSGGVWSVGRVQTPTLALVVQRDLEIENFKPKPYWVIKALFSVEGKTYEGVWFGKQSGGRANADEDVDEEEEEREEEEVGGVFDYESVKKLVEKLSAVKQAVVSRVEKKKRVEYPPPLYSLSSLQRDANRELGFSAQKTLDIAQKLYEERKAISYPRSDAEYLSESSVSLVKEVLKKLNRADLVERVEKVGRRVFDDRKLTDHHAIIPLQDEEEDWSEDEKALFRLIKRRFLAAFYEPFIALDTVVITQIAGEEFYSRGSVVLQLGYRELYGRPKDKLLPKLEKGQKVDVLKVWSEKRWTKPPPRYTEGMLIKKMEKLSLGTPATRASIIETLKERGYLVLSKKHLISTEKARELIKNLQESKIVSVEMTSEWEKELESIYKDKKGFGGYKDFLERIKTFTKEEVERIKKMSFQASLKPFKEKSKKFKRKRKKGSSLGNHPKGYRRSRP</sequence>
<keyword evidence="6 15" id="KW-0413">Isomerase</keyword>